<dbReference type="InterPro" id="IPR041726">
    <property type="entry name" value="ACAD10_11_N"/>
</dbReference>
<name>A0AA46WWG7_RHORH</name>
<dbReference type="Gene3D" id="3.30.200.20">
    <property type="entry name" value="Phosphorylase Kinase, domain 1"/>
    <property type="match status" value="1"/>
</dbReference>
<accession>A0AA46WWG7</accession>
<reference evidence="2 3" key="1">
    <citation type="journal article" date="2021" name="Front. Microbiol.">
        <title>Bacterial Transformation of Aromatic Monomers in Softwood Black Liquor.</title>
        <authorList>
            <person name="Navas L.E."/>
            <person name="Dexter G."/>
            <person name="Liu J."/>
            <person name="Levy-Booth D."/>
            <person name="Cho M."/>
            <person name="Jang S.K."/>
            <person name="Mansfield S.D."/>
            <person name="Renneckar S."/>
            <person name="Mohn W.W."/>
            <person name="Eltis L.D."/>
        </authorList>
    </citation>
    <scope>NUCLEOTIDE SEQUENCE [LARGE SCALE GENOMIC DNA]</scope>
    <source>
        <strain evidence="2 3">GD02</strain>
    </source>
</reference>
<dbReference type="InterPro" id="IPR011009">
    <property type="entry name" value="Kinase-like_dom_sf"/>
</dbReference>
<dbReference type="PANTHER" id="PTHR47829:SF1">
    <property type="entry name" value="HAD FAMILY PHOSPHATASE"/>
    <property type="match status" value="1"/>
</dbReference>
<dbReference type="InterPro" id="IPR052898">
    <property type="entry name" value="ACAD10-like"/>
</dbReference>
<feature type="domain" description="Aminoglycoside phosphotransferase" evidence="1">
    <location>
        <begin position="37"/>
        <end position="267"/>
    </location>
</feature>
<evidence type="ECO:0000259" key="1">
    <source>
        <dbReference type="Pfam" id="PF01636"/>
    </source>
</evidence>
<dbReference type="AlphaFoldDB" id="A0AA46WWG7"/>
<dbReference type="RefSeq" id="WP_059381885.1">
    <property type="nucleotide sequence ID" value="NZ_CBJNPB010000176.1"/>
</dbReference>
<sequence length="357" mass="40005">MTTLPDNARTVRDEDAFDVGAVAAWLTENAGITGVPEVRQFSGGASNLTYLLRYPDRDLVLRRPPAGAKPSSGHDMAREYRIQSMLAPVYPYVPTMVGLCTDHSVLGSDFYVMDRVPGTILRTNPPTKLDLSEADTRTLCLRIVDLLVELHGIDPESAGLSELGRGSGYVARQVAGWTSRYAKARTDNVPDFARVTEWLAARQPQDVAQTVIHGDFRLDNIVLDENDPLKPVAVLDWELATIGDPLMDLGSSLAYWVQADDDDMLLLTKRQPSDLPGMLTRQEIVEYYSERTGLPVDGWGFYEVFGLFRLAVIAQQIYYRYHHGHTTNPAFKDFWIVVGYLESRCSALIDRYEKESR</sequence>
<dbReference type="PANTHER" id="PTHR47829">
    <property type="entry name" value="HYDROLASE, PUTATIVE (AFU_ORTHOLOGUE AFUA_1G12880)-RELATED"/>
    <property type="match status" value="1"/>
</dbReference>
<dbReference type="EMBL" id="CP083974">
    <property type="protein sequence ID" value="UZF45074.1"/>
    <property type="molecule type" value="Genomic_DNA"/>
</dbReference>
<evidence type="ECO:0000313" key="2">
    <source>
        <dbReference type="EMBL" id="UZF45074.1"/>
    </source>
</evidence>
<dbReference type="Gene3D" id="3.90.1200.10">
    <property type="match status" value="1"/>
</dbReference>
<dbReference type="Pfam" id="PF01636">
    <property type="entry name" value="APH"/>
    <property type="match status" value="1"/>
</dbReference>
<organism evidence="2 3">
    <name type="scientific">Rhodococcus rhodochrous</name>
    <dbReference type="NCBI Taxonomy" id="1829"/>
    <lineage>
        <taxon>Bacteria</taxon>
        <taxon>Bacillati</taxon>
        <taxon>Actinomycetota</taxon>
        <taxon>Actinomycetes</taxon>
        <taxon>Mycobacteriales</taxon>
        <taxon>Nocardiaceae</taxon>
        <taxon>Rhodococcus</taxon>
    </lineage>
</organism>
<gene>
    <name evidence="2" type="ORF">KUM34_025195</name>
</gene>
<dbReference type="CDD" id="cd05154">
    <property type="entry name" value="ACAD10_11_N-like"/>
    <property type="match status" value="1"/>
</dbReference>
<dbReference type="InterPro" id="IPR002575">
    <property type="entry name" value="Aminoglycoside_PTrfase"/>
</dbReference>
<evidence type="ECO:0000313" key="3">
    <source>
        <dbReference type="Proteomes" id="UP001162740"/>
    </source>
</evidence>
<protein>
    <submittedName>
        <fullName evidence="2">Phosphotransferase family protein</fullName>
    </submittedName>
</protein>
<dbReference type="Proteomes" id="UP001162740">
    <property type="component" value="Chromosome"/>
</dbReference>
<proteinExistence type="predicted"/>
<dbReference type="SUPFAM" id="SSF56112">
    <property type="entry name" value="Protein kinase-like (PK-like)"/>
    <property type="match status" value="1"/>
</dbReference>